<keyword evidence="8 10" id="KW-0472">Membrane</keyword>
<dbReference type="SUPFAM" id="SSF54631">
    <property type="entry name" value="CBS-domain pair"/>
    <property type="match status" value="1"/>
</dbReference>
<evidence type="ECO:0000256" key="4">
    <source>
        <dbReference type="ARBA" id="ARBA00022475"/>
    </source>
</evidence>
<accession>A0A812F374</accession>
<organism evidence="12 13">
    <name type="scientific">Candidatus Nitrosotenuis uzonensis</name>
    <dbReference type="NCBI Taxonomy" id="1407055"/>
    <lineage>
        <taxon>Archaea</taxon>
        <taxon>Nitrososphaerota</taxon>
        <taxon>Candidatus Nitrosotenuis</taxon>
    </lineage>
</organism>
<feature type="transmembrane region" description="Helical" evidence="10">
    <location>
        <begin position="323"/>
        <end position="345"/>
    </location>
</feature>
<dbReference type="RefSeq" id="WP_205097452.1">
    <property type="nucleotide sequence ID" value="NZ_CAJNAQ010000001.1"/>
</dbReference>
<gene>
    <name evidence="12" type="ORF">NUZ5A_10017</name>
</gene>
<dbReference type="GO" id="GO:0008324">
    <property type="term" value="F:monoatomic cation transmembrane transporter activity"/>
    <property type="evidence" value="ECO:0007669"/>
    <property type="project" value="InterPro"/>
</dbReference>
<dbReference type="Gene3D" id="3.10.580.10">
    <property type="entry name" value="CBS-domain"/>
    <property type="match status" value="1"/>
</dbReference>
<feature type="transmembrane region" description="Helical" evidence="10">
    <location>
        <begin position="283"/>
        <end position="302"/>
    </location>
</feature>
<feature type="transmembrane region" description="Helical" evidence="10">
    <location>
        <begin position="414"/>
        <end position="433"/>
    </location>
</feature>
<name>A0A812F374_9ARCH</name>
<keyword evidence="5 10" id="KW-0812">Transmembrane</keyword>
<feature type="transmembrane region" description="Helical" evidence="10">
    <location>
        <begin position="381"/>
        <end position="402"/>
    </location>
</feature>
<dbReference type="PANTHER" id="PTHR32024:SF2">
    <property type="entry name" value="TRK SYSTEM POTASSIUM UPTAKE PROTEIN TRKG-RELATED"/>
    <property type="match status" value="1"/>
</dbReference>
<evidence type="ECO:0000256" key="6">
    <source>
        <dbReference type="ARBA" id="ARBA00022989"/>
    </source>
</evidence>
<dbReference type="InterPro" id="IPR003445">
    <property type="entry name" value="Cat_transpt"/>
</dbReference>
<feature type="domain" description="CBS" evidence="11">
    <location>
        <begin position="85"/>
        <end position="141"/>
    </location>
</feature>
<sequence>MAKSPDLPAHLDQEVKPYTNVDVIKLSESILIPLACKHMVRANTDEIIVVDENENPIGIVTDEDIIKKTSEDYVNPAKTTLGDIMTFPLISIDQHATLSDALERMKEHKIRKLVVVSDDKKIVGILYKNTIINLMKKYLATRQEKKSALWSIMWNLGLVLQFAGVLMFVPAIIATVLWETVPATGIYLMSTLLFVTGFFMNSYGERHPLKIHGAAVLVFASFLLLVLFGTIPHWLLIPHDGVEPSVHFVRSFFESAAGFTTGGLSVLSSPDDLPQSFTFYRSYTQFVGGLSFIYLIVTAFYPEHKLHTMRSFISGRIPQLRELFVTITILFSVYITILSVALFYLGERNIIDNFALAMSALSTGGWIPNSQILVDLTIPEYVAIILGMILGALPFGFHYAFVRTKFMSVHINKEVALYFGILGLASIVFLFSMDVNPIDSVFTVVSGSTTTGFQTLNLKNLNPLAGTVLTIVMIIGGCGFSTAGGLKVYRLFKLVGIKDILKKKQSQSDRNEIITAVALIVLLPIIPLFAAFHMAGLGYDFEDSYFDAVSAFTTTGLGTGTIGAGLDSYTMTAFAFLMIFGRIEIILLLYMFVPKLIP</sequence>
<keyword evidence="3" id="KW-0813">Transport</keyword>
<evidence type="ECO:0000256" key="7">
    <source>
        <dbReference type="ARBA" id="ARBA00023065"/>
    </source>
</evidence>
<feature type="transmembrane region" description="Helical" evidence="10">
    <location>
        <begin position="513"/>
        <end position="535"/>
    </location>
</feature>
<dbReference type="InterPro" id="IPR000644">
    <property type="entry name" value="CBS_dom"/>
</dbReference>
<dbReference type="PROSITE" id="PS51371">
    <property type="entry name" value="CBS"/>
    <property type="match status" value="2"/>
</dbReference>
<evidence type="ECO:0000256" key="10">
    <source>
        <dbReference type="SAM" id="Phobius"/>
    </source>
</evidence>
<evidence type="ECO:0000256" key="1">
    <source>
        <dbReference type="ARBA" id="ARBA00004651"/>
    </source>
</evidence>
<dbReference type="EMBL" id="CAJNAQ010000001">
    <property type="protein sequence ID" value="CAE6484294.1"/>
    <property type="molecule type" value="Genomic_DNA"/>
</dbReference>
<keyword evidence="4" id="KW-1003">Cell membrane</keyword>
<proteinExistence type="inferred from homology"/>
<evidence type="ECO:0000256" key="2">
    <source>
        <dbReference type="ARBA" id="ARBA00009137"/>
    </source>
</evidence>
<comment type="similarity">
    <text evidence="2">Belongs to the TrkH potassium transport family.</text>
</comment>
<comment type="caution">
    <text evidence="12">The sequence shown here is derived from an EMBL/GenBank/DDBJ whole genome shotgun (WGS) entry which is preliminary data.</text>
</comment>
<feature type="transmembrane region" description="Helical" evidence="10">
    <location>
        <begin position="215"/>
        <end position="237"/>
    </location>
</feature>
<dbReference type="Pfam" id="PF02386">
    <property type="entry name" value="TrkH"/>
    <property type="match status" value="2"/>
</dbReference>
<evidence type="ECO:0000256" key="9">
    <source>
        <dbReference type="PROSITE-ProRule" id="PRU00703"/>
    </source>
</evidence>
<feature type="transmembrane region" description="Helical" evidence="10">
    <location>
        <begin position="573"/>
        <end position="593"/>
    </location>
</feature>
<keyword evidence="6 10" id="KW-1133">Transmembrane helix</keyword>
<feature type="transmembrane region" description="Helical" evidence="10">
    <location>
        <begin position="184"/>
        <end position="203"/>
    </location>
</feature>
<feature type="domain" description="CBS" evidence="11">
    <location>
        <begin position="18"/>
        <end position="77"/>
    </location>
</feature>
<evidence type="ECO:0000313" key="13">
    <source>
        <dbReference type="Proteomes" id="UP000655759"/>
    </source>
</evidence>
<evidence type="ECO:0000256" key="3">
    <source>
        <dbReference type="ARBA" id="ARBA00022448"/>
    </source>
</evidence>
<protein>
    <submittedName>
        <fullName evidence="12">CBS domain containing protein</fullName>
    </submittedName>
</protein>
<comment type="subcellular location">
    <subcellularLocation>
        <location evidence="1">Cell membrane</location>
        <topology evidence="1">Multi-pass membrane protein</topology>
    </subcellularLocation>
</comment>
<feature type="transmembrane region" description="Helical" evidence="10">
    <location>
        <begin position="464"/>
        <end position="492"/>
    </location>
</feature>
<dbReference type="GO" id="GO:0030001">
    <property type="term" value="P:metal ion transport"/>
    <property type="evidence" value="ECO:0007669"/>
    <property type="project" value="UniProtKB-ARBA"/>
</dbReference>
<evidence type="ECO:0000313" key="12">
    <source>
        <dbReference type="EMBL" id="CAE6484294.1"/>
    </source>
</evidence>
<evidence type="ECO:0000259" key="11">
    <source>
        <dbReference type="PROSITE" id="PS51371"/>
    </source>
</evidence>
<dbReference type="Pfam" id="PF00571">
    <property type="entry name" value="CBS"/>
    <property type="match status" value="2"/>
</dbReference>
<feature type="transmembrane region" description="Helical" evidence="10">
    <location>
        <begin position="152"/>
        <end position="178"/>
    </location>
</feature>
<reference evidence="12" key="1">
    <citation type="submission" date="2021-02" db="EMBL/GenBank/DDBJ databases">
        <authorList>
            <person name="Han P."/>
        </authorList>
    </citation>
    <scope>NUCLEOTIDE SEQUENCE</scope>
    <source>
        <strain evidence="12">Candidatus Nitrosotenuis uzonensis 5A</strain>
    </source>
</reference>
<keyword evidence="9" id="KW-0129">CBS domain</keyword>
<evidence type="ECO:0000256" key="5">
    <source>
        <dbReference type="ARBA" id="ARBA00022692"/>
    </source>
</evidence>
<dbReference type="PANTHER" id="PTHR32024">
    <property type="entry name" value="TRK SYSTEM POTASSIUM UPTAKE PROTEIN TRKG-RELATED"/>
    <property type="match status" value="1"/>
</dbReference>
<dbReference type="GO" id="GO:0005886">
    <property type="term" value="C:plasma membrane"/>
    <property type="evidence" value="ECO:0007669"/>
    <property type="project" value="UniProtKB-SubCell"/>
</dbReference>
<keyword evidence="7" id="KW-0406">Ion transport</keyword>
<dbReference type="AlphaFoldDB" id="A0A812F374"/>
<dbReference type="Proteomes" id="UP000655759">
    <property type="component" value="Unassembled WGS sequence"/>
</dbReference>
<dbReference type="InterPro" id="IPR046342">
    <property type="entry name" value="CBS_dom_sf"/>
</dbReference>
<evidence type="ECO:0000256" key="8">
    <source>
        <dbReference type="ARBA" id="ARBA00023136"/>
    </source>
</evidence>
<dbReference type="SMART" id="SM00116">
    <property type="entry name" value="CBS"/>
    <property type="match status" value="2"/>
</dbReference>